<dbReference type="EMBL" id="CAXKWB010001224">
    <property type="protein sequence ID" value="CAL4063688.1"/>
    <property type="molecule type" value="Genomic_DNA"/>
</dbReference>
<proteinExistence type="predicted"/>
<keyword evidence="3" id="KW-1185">Reference proteome</keyword>
<evidence type="ECO:0000313" key="2">
    <source>
        <dbReference type="EMBL" id="CAL4063688.1"/>
    </source>
</evidence>
<gene>
    <name evidence="2" type="ORF">MNOR_LOCUS3543</name>
</gene>
<name>A0AAV2PT70_MEGNR</name>
<dbReference type="Proteomes" id="UP001497623">
    <property type="component" value="Unassembled WGS sequence"/>
</dbReference>
<protein>
    <recommendedName>
        <fullName evidence="1">Calcium-activated chloride channel N-terminal domain-containing protein</fullName>
    </recommendedName>
</protein>
<sequence length="138" mass="15430">SIYSAITLYEGGYSNILIAIDQNVSDNNSLEIITAIQKAFKKCSELLYQTTGLYFRSVTILIPNHWKLDMDQQQAHTENIQEAAIHVGSEGIYDSQPWTVQPGGCGEPGLYIHLTPQLLLGKACHWSKLPIDNLLVRE</sequence>
<accession>A0AAV2PT70</accession>
<organism evidence="2 3">
    <name type="scientific">Meganyctiphanes norvegica</name>
    <name type="common">Northern krill</name>
    <name type="synonym">Thysanopoda norvegica</name>
    <dbReference type="NCBI Taxonomy" id="48144"/>
    <lineage>
        <taxon>Eukaryota</taxon>
        <taxon>Metazoa</taxon>
        <taxon>Ecdysozoa</taxon>
        <taxon>Arthropoda</taxon>
        <taxon>Crustacea</taxon>
        <taxon>Multicrustacea</taxon>
        <taxon>Malacostraca</taxon>
        <taxon>Eumalacostraca</taxon>
        <taxon>Eucarida</taxon>
        <taxon>Euphausiacea</taxon>
        <taxon>Euphausiidae</taxon>
        <taxon>Meganyctiphanes</taxon>
    </lineage>
</organism>
<evidence type="ECO:0000313" key="3">
    <source>
        <dbReference type="Proteomes" id="UP001497623"/>
    </source>
</evidence>
<dbReference type="InterPro" id="IPR013642">
    <property type="entry name" value="CLCA_N"/>
</dbReference>
<evidence type="ECO:0000259" key="1">
    <source>
        <dbReference type="Pfam" id="PF08434"/>
    </source>
</evidence>
<comment type="caution">
    <text evidence="2">The sequence shown here is derived from an EMBL/GenBank/DDBJ whole genome shotgun (WGS) entry which is preliminary data.</text>
</comment>
<feature type="domain" description="Calcium-activated chloride channel N-terminal" evidence="1">
    <location>
        <begin position="6"/>
        <end position="124"/>
    </location>
</feature>
<reference evidence="2 3" key="1">
    <citation type="submission" date="2024-05" db="EMBL/GenBank/DDBJ databases">
        <authorList>
            <person name="Wallberg A."/>
        </authorList>
    </citation>
    <scope>NUCLEOTIDE SEQUENCE [LARGE SCALE GENOMIC DNA]</scope>
</reference>
<dbReference type="Pfam" id="PF08434">
    <property type="entry name" value="CLCA"/>
    <property type="match status" value="1"/>
</dbReference>
<dbReference type="AlphaFoldDB" id="A0AAV2PT70"/>
<feature type="non-terminal residue" evidence="2">
    <location>
        <position position="1"/>
    </location>
</feature>
<feature type="non-terminal residue" evidence="2">
    <location>
        <position position="138"/>
    </location>
</feature>